<evidence type="ECO:0000259" key="2">
    <source>
        <dbReference type="Pfam" id="PF01370"/>
    </source>
</evidence>
<evidence type="ECO:0000313" key="3">
    <source>
        <dbReference type="EMBL" id="KEK18798.1"/>
    </source>
</evidence>
<dbReference type="Proteomes" id="UP000027822">
    <property type="component" value="Unassembled WGS sequence"/>
</dbReference>
<organism evidence="3 4">
    <name type="scientific">Bacillus manliponensis</name>
    <dbReference type="NCBI Taxonomy" id="574376"/>
    <lineage>
        <taxon>Bacteria</taxon>
        <taxon>Bacillati</taxon>
        <taxon>Bacillota</taxon>
        <taxon>Bacilli</taxon>
        <taxon>Bacillales</taxon>
        <taxon>Bacillaceae</taxon>
        <taxon>Bacillus</taxon>
        <taxon>Bacillus cereus group</taxon>
    </lineage>
</organism>
<evidence type="ECO:0000256" key="1">
    <source>
        <dbReference type="ARBA" id="ARBA00007637"/>
    </source>
</evidence>
<gene>
    <name evidence="3" type="ORF">BAMA_03200</name>
</gene>
<comment type="caution">
    <text evidence="3">The sequence shown here is derived from an EMBL/GenBank/DDBJ whole genome shotgun (WGS) entry which is preliminary data.</text>
</comment>
<dbReference type="Gene3D" id="3.90.25.10">
    <property type="entry name" value="UDP-galactose 4-epimerase, domain 1"/>
    <property type="match status" value="1"/>
</dbReference>
<dbReference type="SUPFAM" id="SSF51735">
    <property type="entry name" value="NAD(P)-binding Rossmann-fold domains"/>
    <property type="match status" value="1"/>
</dbReference>
<dbReference type="OrthoDB" id="9771073at2"/>
<dbReference type="Gene3D" id="3.40.50.720">
    <property type="entry name" value="NAD(P)-binding Rossmann-like Domain"/>
    <property type="match status" value="1"/>
</dbReference>
<comment type="similarity">
    <text evidence="1">Belongs to the NAD(P)-dependent epimerase/dehydratase family.</text>
</comment>
<keyword evidence="4" id="KW-1185">Reference proteome</keyword>
<protein>
    <submittedName>
        <fullName evidence="3">UDP-glucose 4-epimerase</fullName>
    </submittedName>
</protein>
<accession>A0A073K941</accession>
<sequence length="321" mass="36142">MKERILVTGGAGFIGSHICERYVKEGHEVIIVDNLSSGKHKNIENLLKQEGVYFYTVDITNKKELRNIFKQHRPTVVNHHAAQKSVPYSVENPMYDLEINIIGLLHLITLVQKFPIRNFIYASSGGALSKEIVGNEKSKESDSPQLVSPYAITKFAGEQYIKMYSELYGFNFSILRYANVYGPRQIADGESGVVPIFVNNILAQKESILMTYPDMPTGCTRDYVYVSDIVEANFLCLQKKVNDVINLGSGKEEAILDIYHIIKEVFHSNLAIRIKGPRPGDIKRSVLSNKKAKRVLGWEPHVGLRMGIESVKNDLSRINGL</sequence>
<reference evidence="3 4" key="1">
    <citation type="submission" date="2014-06" db="EMBL/GenBank/DDBJ databases">
        <title>Draft genome sequence of Bacillus manliponensis JCM 15802 (MCCC 1A00708).</title>
        <authorList>
            <person name="Lai Q."/>
            <person name="Liu Y."/>
            <person name="Shao Z."/>
        </authorList>
    </citation>
    <scope>NUCLEOTIDE SEQUENCE [LARGE SCALE GENOMIC DNA]</scope>
    <source>
        <strain evidence="3 4">JCM 15802</strain>
    </source>
</reference>
<dbReference type="PANTHER" id="PTHR43000">
    <property type="entry name" value="DTDP-D-GLUCOSE 4,6-DEHYDRATASE-RELATED"/>
    <property type="match status" value="1"/>
</dbReference>
<dbReference type="eggNOG" id="COG1087">
    <property type="taxonomic scope" value="Bacteria"/>
</dbReference>
<evidence type="ECO:0000313" key="4">
    <source>
        <dbReference type="Proteomes" id="UP000027822"/>
    </source>
</evidence>
<dbReference type="STRING" id="574376.BAMA_03200"/>
<dbReference type="InterPro" id="IPR036291">
    <property type="entry name" value="NAD(P)-bd_dom_sf"/>
</dbReference>
<proteinExistence type="inferred from homology"/>
<dbReference type="InterPro" id="IPR001509">
    <property type="entry name" value="Epimerase_deHydtase"/>
</dbReference>
<dbReference type="RefSeq" id="WP_034639962.1">
    <property type="nucleotide sequence ID" value="NZ_CBCSJC010000012.1"/>
</dbReference>
<dbReference type="AlphaFoldDB" id="A0A073K941"/>
<name>A0A073K941_9BACI</name>
<dbReference type="EMBL" id="JOTN01000011">
    <property type="protein sequence ID" value="KEK18798.1"/>
    <property type="molecule type" value="Genomic_DNA"/>
</dbReference>
<feature type="domain" description="NAD-dependent epimerase/dehydratase" evidence="2">
    <location>
        <begin position="5"/>
        <end position="248"/>
    </location>
</feature>
<dbReference type="Pfam" id="PF01370">
    <property type="entry name" value="Epimerase"/>
    <property type="match status" value="1"/>
</dbReference>